<evidence type="ECO:0000259" key="4">
    <source>
        <dbReference type="PROSITE" id="PS50069"/>
    </source>
</evidence>
<gene>
    <name evidence="5" type="ORF">PCAL00307_LOCUS5017</name>
</gene>
<dbReference type="EMBL" id="HBIW01006054">
    <property type="protein sequence ID" value="CAE0689583.1"/>
    <property type="molecule type" value="Transcribed_RNA"/>
</dbReference>
<dbReference type="Pfam" id="PF00888">
    <property type="entry name" value="Cullin"/>
    <property type="match status" value="1"/>
</dbReference>
<dbReference type="PROSITE" id="PS50069">
    <property type="entry name" value="CULLIN_2"/>
    <property type="match status" value="1"/>
</dbReference>
<dbReference type="InterPro" id="IPR045093">
    <property type="entry name" value="Cullin"/>
</dbReference>
<dbReference type="FunFam" id="1.20.1310.10:FF:000001">
    <property type="entry name" value="Cullin 3"/>
    <property type="match status" value="1"/>
</dbReference>
<sequence length="789" mass="91612">MRRTDREETLLTYATEKSIETGEIPLEEGWEKLRENGICVLVDILQGNASDRRPFGNKGYVSLYTISYRMCSNAGLYDHSKALYDRTKDEIEHVLQHYVVPELNKNKYADEGNAILNKFSHHWENHKVFVKWMQQLFRHLDNGYIANSSISTITSVGLKLFFDIVFVQFKAEVRESLLNAIDTERDGINIDQDLLRSCVEVFPVMGLSSKCTTLKTVQSALNTQPDLSVYESDLEISLLKRTSDYYARKSRVWLEDQTTPEYLTRAEMALKAERNRVKRYLHPSTQSKLLCACEQELLQKYKGPLINHDQSGLRSLLAEDRNEDLRRMFNLFRRLADGLSPMALMTKKFVQSEGNKLLQERRDLIHSLKSKGRKLSSNDPDLIDQLMTLHSKMSRLVLELFDNEAQFQRALREAFQEVMNADTTSDDSNVELLVVHTDRILSGKLKLDEEEVENRLEHCIQLFQFVSDKDLYAELYRERLAKRLLSKKYTSIHAEKSMIVKMKTQQGAPFTTKLEGMVNDFTVGKDIDQTWTAHLNKLRAANLLANRTRMDFSVQVLTQGFWPSQKQRDLQLSHEMRDAKSAFNTWYTERHSHRVLSWVYILGDVVVKGNFGGRSYDMTMTTFQAMALLAFACKKEAVAFPEICEHMQIDEPTGKRVLHSLACGKYKLLDKTGHHRTINCKTDLFESNAIFYSKLKRFKVQMSMLDGDFKRKVNVEIQQQRGFGIDATIVRILKSRKRLAHQELVGEVIHQIQNFAPESRLIRQRVEGLIEREYLKRDDVNPKYYIYLP</sequence>
<dbReference type="GO" id="GO:0006511">
    <property type="term" value="P:ubiquitin-dependent protein catabolic process"/>
    <property type="evidence" value="ECO:0007669"/>
    <property type="project" value="InterPro"/>
</dbReference>
<comment type="similarity">
    <text evidence="1 2 3">Belongs to the cullin family.</text>
</comment>
<evidence type="ECO:0000256" key="2">
    <source>
        <dbReference type="PROSITE-ProRule" id="PRU00330"/>
    </source>
</evidence>
<dbReference type="SUPFAM" id="SSF74788">
    <property type="entry name" value="Cullin repeat-like"/>
    <property type="match status" value="1"/>
</dbReference>
<dbReference type="Gene3D" id="1.10.10.10">
    <property type="entry name" value="Winged helix-like DNA-binding domain superfamily/Winged helix DNA-binding domain"/>
    <property type="match status" value="1"/>
</dbReference>
<dbReference type="InterPro" id="IPR019559">
    <property type="entry name" value="Cullin_neddylation_domain"/>
</dbReference>
<evidence type="ECO:0000313" key="5">
    <source>
        <dbReference type="EMBL" id="CAE0689583.1"/>
    </source>
</evidence>
<dbReference type="InterPro" id="IPR016159">
    <property type="entry name" value="Cullin_repeat-like_dom_sf"/>
</dbReference>
<dbReference type="InterPro" id="IPR036390">
    <property type="entry name" value="WH_DNA-bd_sf"/>
</dbReference>
<dbReference type="InterPro" id="IPR059120">
    <property type="entry name" value="Cullin-like_AB"/>
</dbReference>
<dbReference type="AlphaFoldDB" id="A0A7S3ZPK6"/>
<dbReference type="SUPFAM" id="SSF75632">
    <property type="entry name" value="Cullin homology domain"/>
    <property type="match status" value="1"/>
</dbReference>
<organism evidence="5">
    <name type="scientific">Pelagomonas calceolata</name>
    <dbReference type="NCBI Taxonomy" id="35677"/>
    <lineage>
        <taxon>Eukaryota</taxon>
        <taxon>Sar</taxon>
        <taxon>Stramenopiles</taxon>
        <taxon>Ochrophyta</taxon>
        <taxon>Pelagophyceae</taxon>
        <taxon>Pelagomonadales</taxon>
        <taxon>Pelagomonadaceae</taxon>
        <taxon>Pelagomonas</taxon>
    </lineage>
</organism>
<dbReference type="SUPFAM" id="SSF46785">
    <property type="entry name" value="Winged helix' DNA-binding domain"/>
    <property type="match status" value="1"/>
</dbReference>
<evidence type="ECO:0000256" key="1">
    <source>
        <dbReference type="ARBA" id="ARBA00006019"/>
    </source>
</evidence>
<feature type="domain" description="Cullin family profile" evidence="4">
    <location>
        <begin position="428"/>
        <end position="662"/>
    </location>
</feature>
<dbReference type="SMART" id="SM00182">
    <property type="entry name" value="CULLIN"/>
    <property type="match status" value="1"/>
</dbReference>
<dbReference type="Gene3D" id="3.30.230.130">
    <property type="entry name" value="Cullin, Chain C, Domain 2"/>
    <property type="match status" value="1"/>
</dbReference>
<dbReference type="SMART" id="SM00884">
    <property type="entry name" value="Cullin_Nedd8"/>
    <property type="match status" value="1"/>
</dbReference>
<dbReference type="Gene3D" id="1.20.1310.10">
    <property type="entry name" value="Cullin Repeats"/>
    <property type="match status" value="4"/>
</dbReference>
<dbReference type="Pfam" id="PF10557">
    <property type="entry name" value="Cullin_Nedd8"/>
    <property type="match status" value="1"/>
</dbReference>
<reference evidence="5" key="1">
    <citation type="submission" date="2021-01" db="EMBL/GenBank/DDBJ databases">
        <authorList>
            <person name="Corre E."/>
            <person name="Pelletier E."/>
            <person name="Niang G."/>
            <person name="Scheremetjew M."/>
            <person name="Finn R."/>
            <person name="Kale V."/>
            <person name="Holt S."/>
            <person name="Cochrane G."/>
            <person name="Meng A."/>
            <person name="Brown T."/>
            <person name="Cohen L."/>
        </authorList>
    </citation>
    <scope>NUCLEOTIDE SEQUENCE</scope>
    <source>
        <strain evidence="5">CCMP1756</strain>
    </source>
</reference>
<dbReference type="InterPro" id="IPR036317">
    <property type="entry name" value="Cullin_homology_sf"/>
</dbReference>
<dbReference type="PANTHER" id="PTHR11932">
    <property type="entry name" value="CULLIN"/>
    <property type="match status" value="1"/>
</dbReference>
<evidence type="ECO:0000256" key="3">
    <source>
        <dbReference type="RuleBase" id="RU003829"/>
    </source>
</evidence>
<name>A0A7S3ZPK6_9STRA</name>
<dbReference type="GO" id="GO:0031625">
    <property type="term" value="F:ubiquitin protein ligase binding"/>
    <property type="evidence" value="ECO:0007669"/>
    <property type="project" value="InterPro"/>
</dbReference>
<protein>
    <recommendedName>
        <fullName evidence="4">Cullin family profile domain-containing protein</fullName>
    </recommendedName>
</protein>
<accession>A0A7S3ZPK6</accession>
<proteinExistence type="inferred from homology"/>
<dbReference type="Pfam" id="PF26557">
    <property type="entry name" value="Cullin_AB"/>
    <property type="match status" value="1"/>
</dbReference>
<dbReference type="InterPro" id="IPR001373">
    <property type="entry name" value="Cullin_N"/>
</dbReference>
<dbReference type="InterPro" id="IPR016158">
    <property type="entry name" value="Cullin_homology"/>
</dbReference>
<dbReference type="InterPro" id="IPR036388">
    <property type="entry name" value="WH-like_DNA-bd_sf"/>
</dbReference>